<proteinExistence type="predicted"/>
<gene>
    <name evidence="1" type="ORF">DVG78_19870</name>
</gene>
<reference evidence="1 2" key="1">
    <citation type="submission" date="2018-07" db="EMBL/GenBank/DDBJ databases">
        <title>Genome analysis of Runella aurantiaca.</title>
        <authorList>
            <person name="Yang X."/>
        </authorList>
    </citation>
    <scope>NUCLEOTIDE SEQUENCE [LARGE SCALE GENOMIC DNA]</scope>
    <source>
        <strain evidence="1 2">YX9</strain>
    </source>
</reference>
<sequence>MSKPVAFSYAPNIIVAAGTKYVYDFEDFQKRVLLWLADIMKANWTGLGIINLIGQMSNKKVIITPDPIKGQACAEDRRSTQGWGNTIEIPISIEYVKGTANKSPGFMPDEIILHELIHAYFMHHGAKQDMALFVPPNFYYHTFGEFAAVLLTNIYMSAKGRQALRRDHTEAQLTGMCSHDEGFLILHADPNQFGYPYSQFPHERLIWNLTEQAPELIFNYVRHENGVFNPIRYYLNTIPERRLRELRPRSGETFQRKEEFEGEAMKLVREAERVEREGWDK</sequence>
<accession>A0A369IC59</accession>
<dbReference type="OrthoDB" id="934525at2"/>
<name>A0A369IC59_9BACT</name>
<dbReference type="RefSeq" id="WP_114462789.1">
    <property type="nucleotide sequence ID" value="NZ_QPIW01000018.1"/>
</dbReference>
<organism evidence="1 2">
    <name type="scientific">Runella aurantiaca</name>
    <dbReference type="NCBI Taxonomy" id="2282308"/>
    <lineage>
        <taxon>Bacteria</taxon>
        <taxon>Pseudomonadati</taxon>
        <taxon>Bacteroidota</taxon>
        <taxon>Cytophagia</taxon>
        <taxon>Cytophagales</taxon>
        <taxon>Spirosomataceae</taxon>
        <taxon>Runella</taxon>
    </lineage>
</organism>
<protein>
    <submittedName>
        <fullName evidence="1">Uncharacterized protein</fullName>
    </submittedName>
</protein>
<dbReference type="EMBL" id="QPIW01000018">
    <property type="protein sequence ID" value="RDB04246.1"/>
    <property type="molecule type" value="Genomic_DNA"/>
</dbReference>
<evidence type="ECO:0000313" key="1">
    <source>
        <dbReference type="EMBL" id="RDB04246.1"/>
    </source>
</evidence>
<keyword evidence="2" id="KW-1185">Reference proteome</keyword>
<dbReference type="Proteomes" id="UP000253141">
    <property type="component" value="Unassembled WGS sequence"/>
</dbReference>
<dbReference type="AlphaFoldDB" id="A0A369IC59"/>
<evidence type="ECO:0000313" key="2">
    <source>
        <dbReference type="Proteomes" id="UP000253141"/>
    </source>
</evidence>
<comment type="caution">
    <text evidence="1">The sequence shown here is derived from an EMBL/GenBank/DDBJ whole genome shotgun (WGS) entry which is preliminary data.</text>
</comment>